<dbReference type="RefSeq" id="WP_321564900.1">
    <property type="nucleotide sequence ID" value="NZ_CP139558.1"/>
</dbReference>
<gene>
    <name evidence="1" type="ORF">SNE25_09720</name>
</gene>
<dbReference type="Proteomes" id="UP001324380">
    <property type="component" value="Chromosome"/>
</dbReference>
<dbReference type="PANTHER" id="PTHR12526">
    <property type="entry name" value="GLYCOSYLTRANSFERASE"/>
    <property type="match status" value="1"/>
</dbReference>
<dbReference type="Gene3D" id="3.40.50.2000">
    <property type="entry name" value="Glycogen Phosphorylase B"/>
    <property type="match status" value="1"/>
</dbReference>
<keyword evidence="2" id="KW-1185">Reference proteome</keyword>
<reference evidence="1 2" key="1">
    <citation type="submission" date="2023-11" db="EMBL/GenBank/DDBJ databases">
        <title>Analysis of the Genomes of Mucilaginibacter gossypii cycad 4 and M. sabulilitoris SNA2: microbes with the potential for plant growth promotion.</title>
        <authorList>
            <person name="Hirsch A.M."/>
            <person name="Humm E."/>
            <person name="Rubbi M."/>
            <person name="Del Vecchio G."/>
            <person name="Ha S.M."/>
            <person name="Pellegrini M."/>
            <person name="Gunsalus R.P."/>
        </authorList>
    </citation>
    <scope>NUCLEOTIDE SEQUENCE [LARGE SCALE GENOMIC DNA]</scope>
    <source>
        <strain evidence="1 2">SNA2</strain>
    </source>
</reference>
<dbReference type="EC" id="2.4.-.-" evidence="1"/>
<sequence>MGFGTDKKLNILLISSGTPTDHSPKMALDMVKSLELGGHQVDLLLKYPVNDGPVNVLSVYSESDLYKLRIYNSINNRISRFKGIFEPEKIKPVAKYHFIDRNEDTPPVKSSLILKKIHVKYDLVLVFFWQGMLTSRSILDIYNKLKVPIFLISADMFPMTGGCSYFWDCRNFENSCGTCPAIGSEFENDITKKIFSYKKDVFNNINCVFLGNSWMINHAIKSKLFKNVDTIFPVINENIFKPQNKQVLKQQFKLKDKIVLFAGAVNVNEERKGFKYLVESLQLLSEKVSASVRKDIVLVIAGDSSIDLQAYFSFETLKTGQLSYDILALYYAMADIYLSPTIQDAGPMMVNQALMCGTPVVAFNIGTACDLVNDDTGYLAKYKDASDFCHGILRLLELKNEEKKTLSEKCCETSLNKSSYKAFENKILEVYVNLLDKQINH</sequence>
<dbReference type="EMBL" id="CP139558">
    <property type="protein sequence ID" value="WPU95794.1"/>
    <property type="molecule type" value="Genomic_DNA"/>
</dbReference>
<dbReference type="Pfam" id="PF13692">
    <property type="entry name" value="Glyco_trans_1_4"/>
    <property type="match status" value="1"/>
</dbReference>
<dbReference type="GO" id="GO:0016757">
    <property type="term" value="F:glycosyltransferase activity"/>
    <property type="evidence" value="ECO:0007669"/>
    <property type="project" value="UniProtKB-KW"/>
</dbReference>
<evidence type="ECO:0000313" key="2">
    <source>
        <dbReference type="Proteomes" id="UP001324380"/>
    </source>
</evidence>
<evidence type="ECO:0000313" key="1">
    <source>
        <dbReference type="EMBL" id="WPU95794.1"/>
    </source>
</evidence>
<keyword evidence="1" id="KW-0328">Glycosyltransferase</keyword>
<dbReference type="PANTHER" id="PTHR12526:SF630">
    <property type="entry name" value="GLYCOSYLTRANSFERASE"/>
    <property type="match status" value="1"/>
</dbReference>
<protein>
    <submittedName>
        <fullName evidence="1">Glycosyltransferase</fullName>
        <ecNumber evidence="1">2.4.-.-</ecNumber>
    </submittedName>
</protein>
<dbReference type="SUPFAM" id="SSF53756">
    <property type="entry name" value="UDP-Glycosyltransferase/glycogen phosphorylase"/>
    <property type="match status" value="1"/>
</dbReference>
<proteinExistence type="predicted"/>
<keyword evidence="1" id="KW-0808">Transferase</keyword>
<name>A0ABZ0TVG9_9SPHI</name>
<accession>A0ABZ0TVG9</accession>
<organism evidence="1 2">
    <name type="scientific">Mucilaginibacter sabulilitoris</name>
    <dbReference type="NCBI Taxonomy" id="1173583"/>
    <lineage>
        <taxon>Bacteria</taxon>
        <taxon>Pseudomonadati</taxon>
        <taxon>Bacteroidota</taxon>
        <taxon>Sphingobacteriia</taxon>
        <taxon>Sphingobacteriales</taxon>
        <taxon>Sphingobacteriaceae</taxon>
        <taxon>Mucilaginibacter</taxon>
    </lineage>
</organism>